<dbReference type="GO" id="GO:0016020">
    <property type="term" value="C:membrane"/>
    <property type="evidence" value="ECO:0007669"/>
    <property type="project" value="UniProtKB-SubCell"/>
</dbReference>
<reference evidence="5" key="2">
    <citation type="submission" date="2025-09" db="UniProtKB">
        <authorList>
            <consortium name="Ensembl"/>
        </authorList>
    </citation>
    <scope>IDENTIFICATION</scope>
</reference>
<comment type="subcellular location">
    <subcellularLocation>
        <location evidence="1">Membrane</location>
    </subcellularLocation>
</comment>
<dbReference type="InterPro" id="IPR015631">
    <property type="entry name" value="CD2/SLAM_rcpt"/>
</dbReference>
<dbReference type="Gene3D" id="2.60.40.10">
    <property type="entry name" value="Immunoglobulins"/>
    <property type="match status" value="1"/>
</dbReference>
<proteinExistence type="predicted"/>
<dbReference type="SUPFAM" id="SSF48726">
    <property type="entry name" value="Immunoglobulin"/>
    <property type="match status" value="1"/>
</dbReference>
<keyword evidence="6" id="KW-1185">Reference proteome</keyword>
<evidence type="ECO:0000256" key="2">
    <source>
        <dbReference type="ARBA" id="ARBA00022729"/>
    </source>
</evidence>
<dbReference type="InterPro" id="IPR013783">
    <property type="entry name" value="Ig-like_fold"/>
</dbReference>
<dbReference type="GeneTree" id="ENSGT00940000174562"/>
<keyword evidence="4" id="KW-0325">Glycoprotein</keyword>
<organism evidence="5 6">
    <name type="scientific">Poecilia latipinna</name>
    <name type="common">sailfin molly</name>
    <dbReference type="NCBI Taxonomy" id="48699"/>
    <lineage>
        <taxon>Eukaryota</taxon>
        <taxon>Metazoa</taxon>
        <taxon>Chordata</taxon>
        <taxon>Craniata</taxon>
        <taxon>Vertebrata</taxon>
        <taxon>Euteleostomi</taxon>
        <taxon>Actinopterygii</taxon>
        <taxon>Neopterygii</taxon>
        <taxon>Teleostei</taxon>
        <taxon>Neoteleostei</taxon>
        <taxon>Acanthomorphata</taxon>
        <taxon>Ovalentaria</taxon>
        <taxon>Atherinomorphae</taxon>
        <taxon>Cyprinodontiformes</taxon>
        <taxon>Poeciliidae</taxon>
        <taxon>Poeciliinae</taxon>
        <taxon>Poecilia</taxon>
    </lineage>
</organism>
<evidence type="ECO:0000313" key="5">
    <source>
        <dbReference type="Ensembl" id="ENSPLAP00000003385.1"/>
    </source>
</evidence>
<evidence type="ECO:0000256" key="4">
    <source>
        <dbReference type="ARBA" id="ARBA00023180"/>
    </source>
</evidence>
<dbReference type="Ensembl" id="ENSPLAT00000011455.1">
    <property type="protein sequence ID" value="ENSPLAP00000003385.1"/>
    <property type="gene ID" value="ENSPLAG00000004844.1"/>
</dbReference>
<dbReference type="PANTHER" id="PTHR12080">
    <property type="entry name" value="SIGNALING LYMPHOCYTIC ACTIVATION MOLECULE"/>
    <property type="match status" value="1"/>
</dbReference>
<dbReference type="STRING" id="48699.ENSPLAP00000003385"/>
<evidence type="ECO:0000256" key="1">
    <source>
        <dbReference type="ARBA" id="ARBA00004370"/>
    </source>
</evidence>
<keyword evidence="2" id="KW-0732">Signal</keyword>
<dbReference type="Proteomes" id="UP000261500">
    <property type="component" value="Unplaced"/>
</dbReference>
<protein>
    <recommendedName>
        <fullName evidence="7">Immunoglobulin subtype domain-containing protein</fullName>
    </recommendedName>
</protein>
<evidence type="ECO:0008006" key="7">
    <source>
        <dbReference type="Google" id="ProtNLM"/>
    </source>
</evidence>
<evidence type="ECO:0000256" key="3">
    <source>
        <dbReference type="ARBA" id="ARBA00023136"/>
    </source>
</evidence>
<sequence>RLVASGSDLLLEAKTAEVGPGEQFMWRFNTTSNLVKFRLGSEPLIKYKERTVFSKQNYSLLLKNMQHSDSGNYKAVVSGLEEKTVTEYTIRVQVSPVTLTVTPTNPGCYNFTVTCRTVDSQINGTFQCDNKTWCLLHQTHLKDSSLKVYVKESSVICNHSNQVSWKQDVKDVSSLCQKEKCKI</sequence>
<dbReference type="PANTHER" id="PTHR12080:SF80">
    <property type="entry name" value="IMMUNOGLOBULIN V-SET DOMAIN-CONTAINING PROTEIN"/>
    <property type="match status" value="1"/>
</dbReference>
<reference evidence="5" key="1">
    <citation type="submission" date="2025-08" db="UniProtKB">
        <authorList>
            <consortium name="Ensembl"/>
        </authorList>
    </citation>
    <scope>IDENTIFICATION</scope>
</reference>
<keyword evidence="3" id="KW-0472">Membrane</keyword>
<dbReference type="InterPro" id="IPR036179">
    <property type="entry name" value="Ig-like_dom_sf"/>
</dbReference>
<name>A0A3B3TQ92_9TELE</name>
<accession>A0A3B3TQ92</accession>
<dbReference type="AlphaFoldDB" id="A0A3B3TQ92"/>
<evidence type="ECO:0000313" key="6">
    <source>
        <dbReference type="Proteomes" id="UP000261500"/>
    </source>
</evidence>